<sequence length="59" mass="6195">MILTPIPCGGKKNGGATATHAQMFGCTAGPISPSTVRKTARMKWSKGVDITLNFNLGNF</sequence>
<proteinExistence type="predicted"/>
<organism evidence="1 2">
    <name type="scientific">Rhododendron molle</name>
    <name type="common">Chinese azalea</name>
    <name type="synonym">Azalea mollis</name>
    <dbReference type="NCBI Taxonomy" id="49168"/>
    <lineage>
        <taxon>Eukaryota</taxon>
        <taxon>Viridiplantae</taxon>
        <taxon>Streptophyta</taxon>
        <taxon>Embryophyta</taxon>
        <taxon>Tracheophyta</taxon>
        <taxon>Spermatophyta</taxon>
        <taxon>Magnoliopsida</taxon>
        <taxon>eudicotyledons</taxon>
        <taxon>Gunneridae</taxon>
        <taxon>Pentapetalae</taxon>
        <taxon>asterids</taxon>
        <taxon>Ericales</taxon>
        <taxon>Ericaceae</taxon>
        <taxon>Ericoideae</taxon>
        <taxon>Rhodoreae</taxon>
        <taxon>Rhododendron</taxon>
    </lineage>
</organism>
<dbReference type="EMBL" id="CM046397">
    <property type="protein sequence ID" value="KAI8533869.1"/>
    <property type="molecule type" value="Genomic_DNA"/>
</dbReference>
<name>A0ACC0LZS7_RHOML</name>
<comment type="caution">
    <text evidence="1">The sequence shown here is derived from an EMBL/GenBank/DDBJ whole genome shotgun (WGS) entry which is preliminary data.</text>
</comment>
<accession>A0ACC0LZS7</accession>
<dbReference type="Proteomes" id="UP001062846">
    <property type="component" value="Chromosome 10"/>
</dbReference>
<reference evidence="1" key="1">
    <citation type="submission" date="2022-02" db="EMBL/GenBank/DDBJ databases">
        <title>Plant Genome Project.</title>
        <authorList>
            <person name="Zhang R.-G."/>
        </authorList>
    </citation>
    <scope>NUCLEOTIDE SEQUENCE</scope>
    <source>
        <strain evidence="1">AT1</strain>
    </source>
</reference>
<evidence type="ECO:0000313" key="1">
    <source>
        <dbReference type="EMBL" id="KAI8533869.1"/>
    </source>
</evidence>
<evidence type="ECO:0000313" key="2">
    <source>
        <dbReference type="Proteomes" id="UP001062846"/>
    </source>
</evidence>
<gene>
    <name evidence="1" type="ORF">RHMOL_Rhmol10G0042900</name>
</gene>
<keyword evidence="2" id="KW-1185">Reference proteome</keyword>
<protein>
    <submittedName>
        <fullName evidence="1">Uncharacterized protein</fullName>
    </submittedName>
</protein>